<name>A0ABY7YXW9_9HYPH</name>
<evidence type="ECO:0000313" key="1">
    <source>
        <dbReference type="EMBL" id="WDR05640.1"/>
    </source>
</evidence>
<dbReference type="EMBL" id="CP118247">
    <property type="protein sequence ID" value="WDR05640.1"/>
    <property type="molecule type" value="Genomic_DNA"/>
</dbReference>
<gene>
    <name evidence="1" type="ORF">PSQ90_15445</name>
</gene>
<proteinExistence type="predicted"/>
<protein>
    <submittedName>
        <fullName evidence="1">Uncharacterized protein</fullName>
    </submittedName>
</protein>
<reference evidence="1 2" key="1">
    <citation type="submission" date="2023-02" db="EMBL/GenBank/DDBJ databases">
        <title>Devosia chondri sp. nov., isolated from the phycosphere of marine algae.</title>
        <authorList>
            <person name="Kim J.M."/>
            <person name="Lee J.K."/>
            <person name="Choi B.J."/>
            <person name="Bayburt H."/>
            <person name="Jeon C.O."/>
        </authorList>
    </citation>
    <scope>NUCLEOTIDE SEQUENCE [LARGE SCALE GENOMIC DNA]</scope>
    <source>
        <strain evidence="1 2">G2-5</strain>
    </source>
</reference>
<dbReference type="RefSeq" id="WP_282211158.1">
    <property type="nucleotide sequence ID" value="NZ_CP118247.1"/>
</dbReference>
<organism evidence="1 2">
    <name type="scientific">Devosia rhodophyticola</name>
    <dbReference type="NCBI Taxonomy" id="3026423"/>
    <lineage>
        <taxon>Bacteria</taxon>
        <taxon>Pseudomonadati</taxon>
        <taxon>Pseudomonadota</taxon>
        <taxon>Alphaproteobacteria</taxon>
        <taxon>Hyphomicrobiales</taxon>
        <taxon>Devosiaceae</taxon>
        <taxon>Devosia</taxon>
    </lineage>
</organism>
<sequence length="45" mass="4783">MPFWILIIETASATAASIIVQIAQNADEALVVDFFVFALGSGLID</sequence>
<evidence type="ECO:0000313" key="2">
    <source>
        <dbReference type="Proteomes" id="UP001222118"/>
    </source>
</evidence>
<dbReference type="Proteomes" id="UP001222118">
    <property type="component" value="Chromosome"/>
</dbReference>
<accession>A0ABY7YXW9</accession>
<keyword evidence="2" id="KW-1185">Reference proteome</keyword>